<name>A0ABR2UF51_9PEZI</name>
<dbReference type="Pfam" id="PF00646">
    <property type="entry name" value="F-box"/>
    <property type="match status" value="1"/>
</dbReference>
<dbReference type="InterPro" id="IPR001810">
    <property type="entry name" value="F-box_dom"/>
</dbReference>
<organism evidence="2 3">
    <name type="scientific">Seiridium unicorne</name>
    <dbReference type="NCBI Taxonomy" id="138068"/>
    <lineage>
        <taxon>Eukaryota</taxon>
        <taxon>Fungi</taxon>
        <taxon>Dikarya</taxon>
        <taxon>Ascomycota</taxon>
        <taxon>Pezizomycotina</taxon>
        <taxon>Sordariomycetes</taxon>
        <taxon>Xylariomycetidae</taxon>
        <taxon>Amphisphaeriales</taxon>
        <taxon>Sporocadaceae</taxon>
        <taxon>Seiridium</taxon>
    </lineage>
</organism>
<dbReference type="Proteomes" id="UP001408356">
    <property type="component" value="Unassembled WGS sequence"/>
</dbReference>
<dbReference type="PANTHER" id="PTHR42057:SF2">
    <property type="entry name" value="F-BOX DOMAIN PROTEIN (AFU_ORTHOLOGUE AFUA_4G00200)-RELATED"/>
    <property type="match status" value="1"/>
</dbReference>
<evidence type="ECO:0000313" key="2">
    <source>
        <dbReference type="EMBL" id="KAK9413257.1"/>
    </source>
</evidence>
<dbReference type="PROSITE" id="PS50181">
    <property type="entry name" value="FBOX"/>
    <property type="match status" value="1"/>
</dbReference>
<keyword evidence="3" id="KW-1185">Reference proteome</keyword>
<reference evidence="2 3" key="1">
    <citation type="journal article" date="2024" name="J. Plant Pathol.">
        <title>Sequence and assembly of the genome of Seiridium unicorne, isolate CBS 538.82, causal agent of cypress canker disease.</title>
        <authorList>
            <person name="Scali E."/>
            <person name="Rocca G.D."/>
            <person name="Danti R."/>
            <person name="Garbelotto M."/>
            <person name="Barberini S."/>
            <person name="Baroncelli R."/>
            <person name="Emiliani G."/>
        </authorList>
    </citation>
    <scope>NUCLEOTIDE SEQUENCE [LARGE SCALE GENOMIC DNA]</scope>
    <source>
        <strain evidence="2 3">BM-138-508</strain>
    </source>
</reference>
<feature type="domain" description="F-box" evidence="1">
    <location>
        <begin position="1"/>
        <end position="43"/>
    </location>
</feature>
<evidence type="ECO:0000313" key="3">
    <source>
        <dbReference type="Proteomes" id="UP001408356"/>
    </source>
</evidence>
<accession>A0ABR2UF51</accession>
<sequence>MTLLPEDAYHQIFSQLPQQTLLSCRFLNKQVGAIATYHAFKHLHLEAANDVHNFVNVAKSPVLRHLVRELTIDTWMGPDFSYHANSTFRPPRDFFRAMAYIRFLPELKTLNVRFNKRCGADSRDNWTMEETYDFRYLVLDILFRTLAGEWPQAHRPLREENFVSFSPEDRGTLPPIPTEGIPLLDNEPQEEINIHTLTVSNLADFDDKRLTGSSAFKKVISSKTLTSLKLFVTTETNSSSPEVAIAYPEKYDFCQNLPGTWLSPAVAQNLRVLSLFFHDYWGWNPKFDFRAVNPGESATSGLPNLRILALGNYVFSHEWQVEWIASSVGHQNGRGGLEELYLDDCPIMWQARTLQPLDESMTTYETQDGDVVEHSNAGYPVKGVMTGGNSLWNPVKFSYRMRWNHVLRYWKDNMIALKVFKMGHGAWDSDAITLRMTSSFEIPATLWPQTQDPNQLEKVARHEYMRRRQRCTDTLHVDYDCRSPPPEHAYKFSYHPDYIFGVGLAHRREHLLQYVHFDIDLGPTPWIDRDDAREKIHEEGLAAYDAARTSDEESYDRLMSAVRQRNGK</sequence>
<comment type="caution">
    <text evidence="2">The sequence shown here is derived from an EMBL/GenBank/DDBJ whole genome shotgun (WGS) entry which is preliminary data.</text>
</comment>
<dbReference type="EMBL" id="JARVKF010000440">
    <property type="protein sequence ID" value="KAK9413257.1"/>
    <property type="molecule type" value="Genomic_DNA"/>
</dbReference>
<gene>
    <name evidence="2" type="ORF">SUNI508_02456</name>
</gene>
<proteinExistence type="predicted"/>
<evidence type="ECO:0000259" key="1">
    <source>
        <dbReference type="PROSITE" id="PS50181"/>
    </source>
</evidence>
<protein>
    <recommendedName>
        <fullName evidence="1">F-box domain-containing protein</fullName>
    </recommendedName>
</protein>
<dbReference type="PANTHER" id="PTHR42057">
    <property type="entry name" value="F-BOX DOMAIN PROTEIN (AFU_ORTHOLOGUE AFUA_4G00200)"/>
    <property type="match status" value="1"/>
</dbReference>